<name>A0ABX9M293_9LEPT</name>
<keyword evidence="2" id="KW-1185">Reference proteome</keyword>
<reference evidence="1 2" key="2">
    <citation type="journal article" date="2020" name="Int. J. Syst. Evol. Microbiol.">
        <title>Leptospira yasudae sp. nov. and Leptospira stimsonii sp. nov., two new species of the pathogenic group isolated from environmental sources.</title>
        <authorList>
            <person name="Casanovas-Massana A."/>
            <person name="Hamond C."/>
            <person name="Santos L.A."/>
            <person name="de Oliveira D."/>
            <person name="Hacker K.P."/>
            <person name="Balassiano I."/>
            <person name="Costa F."/>
            <person name="Medeiros M.A."/>
            <person name="Reis M.G."/>
            <person name="Ko A.I."/>
            <person name="Wunder E.A."/>
        </authorList>
    </citation>
    <scope>NUCLEOTIDE SEQUENCE [LARGE SCALE GENOMIC DNA]</scope>
    <source>
        <strain evidence="1 2">B21</strain>
    </source>
</reference>
<comment type="caution">
    <text evidence="1">The sequence shown here is derived from an EMBL/GenBank/DDBJ whole genome shotgun (WGS) entry which is preliminary data.</text>
</comment>
<protein>
    <submittedName>
        <fullName evidence="1">Uncharacterized protein</fullName>
    </submittedName>
</protein>
<organism evidence="1 2">
    <name type="scientific">Leptospira yasudae</name>
    <dbReference type="NCBI Taxonomy" id="2202201"/>
    <lineage>
        <taxon>Bacteria</taxon>
        <taxon>Pseudomonadati</taxon>
        <taxon>Spirochaetota</taxon>
        <taxon>Spirochaetia</taxon>
        <taxon>Leptospirales</taxon>
        <taxon>Leptospiraceae</taxon>
        <taxon>Leptospira</taxon>
    </lineage>
</organism>
<gene>
    <name evidence="1" type="ORF">DLM77_11810</name>
</gene>
<evidence type="ECO:0000313" key="1">
    <source>
        <dbReference type="EMBL" id="RHX79568.1"/>
    </source>
</evidence>
<evidence type="ECO:0000313" key="2">
    <source>
        <dbReference type="Proteomes" id="UP000285569"/>
    </source>
</evidence>
<proteinExistence type="predicted"/>
<accession>A0ABX9M293</accession>
<reference evidence="2" key="1">
    <citation type="submission" date="2018-05" db="EMBL/GenBank/DDBJ databases">
        <title>Leptospira yasudae sp. nov. and Leptospira stimsonii sp. nov., two pathogenic species of the genus Leptospira isolated from environmental sources.</title>
        <authorList>
            <person name="Casanovas-Massana A."/>
            <person name="Hamond C."/>
            <person name="Santos L.A."/>
            <person name="Hacker K.P."/>
            <person name="Balassiano I."/>
            <person name="Medeiros M.A."/>
            <person name="Reis M.G."/>
            <person name="Ko A.I."/>
            <person name="Wunder E.A."/>
        </authorList>
    </citation>
    <scope>NUCLEOTIDE SEQUENCE [LARGE SCALE GENOMIC DNA]</scope>
    <source>
        <strain evidence="2">B21</strain>
    </source>
</reference>
<sequence length="62" mass="7228">MSSEAAWVLVCLSEYDRRFPWRMRERSKRGQQIGFLKIEYSKKEKFNLLTGAESAAANSRSI</sequence>
<dbReference type="EMBL" id="QHCR01000005">
    <property type="protein sequence ID" value="RHX79568.1"/>
    <property type="molecule type" value="Genomic_DNA"/>
</dbReference>
<dbReference type="Proteomes" id="UP000285569">
    <property type="component" value="Unassembled WGS sequence"/>
</dbReference>